<proteinExistence type="inferred from homology"/>
<dbReference type="NCBIfam" id="TIGR00004">
    <property type="entry name" value="Rid family detoxifying hydrolase"/>
    <property type="match status" value="1"/>
</dbReference>
<dbReference type="GO" id="GO:0019239">
    <property type="term" value="F:deaminase activity"/>
    <property type="evidence" value="ECO:0007669"/>
    <property type="project" value="TreeGrafter"/>
</dbReference>
<reference evidence="2 3" key="1">
    <citation type="journal article" date="2016" name="Nat. Commun.">
        <title>Ectomycorrhizal ecology is imprinted in the genome of the dominant symbiotic fungus Cenococcum geophilum.</title>
        <authorList>
            <consortium name="DOE Joint Genome Institute"/>
            <person name="Peter M."/>
            <person name="Kohler A."/>
            <person name="Ohm R.A."/>
            <person name="Kuo A."/>
            <person name="Krutzmann J."/>
            <person name="Morin E."/>
            <person name="Arend M."/>
            <person name="Barry K.W."/>
            <person name="Binder M."/>
            <person name="Choi C."/>
            <person name="Clum A."/>
            <person name="Copeland A."/>
            <person name="Grisel N."/>
            <person name="Haridas S."/>
            <person name="Kipfer T."/>
            <person name="LaButti K."/>
            <person name="Lindquist E."/>
            <person name="Lipzen A."/>
            <person name="Maire R."/>
            <person name="Meier B."/>
            <person name="Mihaltcheva S."/>
            <person name="Molinier V."/>
            <person name="Murat C."/>
            <person name="Poggeler S."/>
            <person name="Quandt C.A."/>
            <person name="Sperisen C."/>
            <person name="Tritt A."/>
            <person name="Tisserant E."/>
            <person name="Crous P.W."/>
            <person name="Henrissat B."/>
            <person name="Nehls U."/>
            <person name="Egli S."/>
            <person name="Spatafora J.W."/>
            <person name="Grigoriev I.V."/>
            <person name="Martin F.M."/>
        </authorList>
    </citation>
    <scope>NUCLEOTIDE SEQUENCE [LARGE SCALE GENOMIC DNA]</scope>
    <source>
        <strain evidence="2 3">CBS 207.34</strain>
    </source>
</reference>
<dbReference type="CDD" id="cd00448">
    <property type="entry name" value="YjgF_YER057c_UK114_family"/>
    <property type="match status" value="1"/>
</dbReference>
<dbReference type="Pfam" id="PF01042">
    <property type="entry name" value="Ribonuc_L-PSP"/>
    <property type="match status" value="1"/>
</dbReference>
<dbReference type="OrthoDB" id="309640at2759"/>
<dbReference type="InterPro" id="IPR006056">
    <property type="entry name" value="RidA"/>
</dbReference>
<evidence type="ECO:0000313" key="3">
    <source>
        <dbReference type="Proteomes" id="UP000250140"/>
    </source>
</evidence>
<comment type="similarity">
    <text evidence="1">Belongs to the RutC family.</text>
</comment>
<dbReference type="Gene3D" id="3.30.1330.40">
    <property type="entry name" value="RutC-like"/>
    <property type="match status" value="1"/>
</dbReference>
<name>A0A8E2F4Y5_9PEZI</name>
<dbReference type="GO" id="GO:0005829">
    <property type="term" value="C:cytosol"/>
    <property type="evidence" value="ECO:0007669"/>
    <property type="project" value="TreeGrafter"/>
</dbReference>
<dbReference type="InterPro" id="IPR006175">
    <property type="entry name" value="YjgF/YER057c/UK114"/>
</dbReference>
<evidence type="ECO:0000313" key="2">
    <source>
        <dbReference type="EMBL" id="OCL10048.1"/>
    </source>
</evidence>
<keyword evidence="3" id="KW-1185">Reference proteome</keyword>
<evidence type="ECO:0000256" key="1">
    <source>
        <dbReference type="ARBA" id="ARBA00010552"/>
    </source>
</evidence>
<dbReference type="InterPro" id="IPR035959">
    <property type="entry name" value="RutC-like_sf"/>
</dbReference>
<dbReference type="SUPFAM" id="SSF55298">
    <property type="entry name" value="YjgF-like"/>
    <property type="match status" value="1"/>
</dbReference>
<dbReference type="FunFam" id="3.30.1330.40:FF:000001">
    <property type="entry name" value="L-PSP family endoribonuclease"/>
    <property type="match status" value="1"/>
</dbReference>
<sequence length="131" mass="14341">MSAPKKEVVVTDKTPMPFNPMPFSAAVKSNGMVYCSGNIGMDPITLKVVEGSVKDRTRQIMRNLSGVLEDAGSSLQNIVKANVYLTSMENFKAMNEAYLEFFTDYVPARTCVEVKGLPLGTDVEIECTAHL</sequence>
<dbReference type="PANTHER" id="PTHR11803">
    <property type="entry name" value="2-IMINOBUTANOATE/2-IMINOPROPANOATE DEAMINASE RIDA"/>
    <property type="match status" value="1"/>
</dbReference>
<dbReference type="Proteomes" id="UP000250140">
    <property type="component" value="Unassembled WGS sequence"/>
</dbReference>
<dbReference type="GO" id="GO:0005739">
    <property type="term" value="C:mitochondrion"/>
    <property type="evidence" value="ECO:0007669"/>
    <property type="project" value="TreeGrafter"/>
</dbReference>
<accession>A0A8E2F4Y5</accession>
<dbReference type="PANTHER" id="PTHR11803:SF42">
    <property type="entry name" value="MMF1"/>
    <property type="match status" value="1"/>
</dbReference>
<organism evidence="2 3">
    <name type="scientific">Glonium stellatum</name>
    <dbReference type="NCBI Taxonomy" id="574774"/>
    <lineage>
        <taxon>Eukaryota</taxon>
        <taxon>Fungi</taxon>
        <taxon>Dikarya</taxon>
        <taxon>Ascomycota</taxon>
        <taxon>Pezizomycotina</taxon>
        <taxon>Dothideomycetes</taxon>
        <taxon>Pleosporomycetidae</taxon>
        <taxon>Gloniales</taxon>
        <taxon>Gloniaceae</taxon>
        <taxon>Glonium</taxon>
    </lineage>
</organism>
<protein>
    <submittedName>
        <fullName evidence="2">YjgF-like protein</fullName>
    </submittedName>
</protein>
<gene>
    <name evidence="2" type="ORF">AOQ84DRAFT_290069</name>
</gene>
<dbReference type="EMBL" id="KV749317">
    <property type="protein sequence ID" value="OCL10048.1"/>
    <property type="molecule type" value="Genomic_DNA"/>
</dbReference>
<dbReference type="AlphaFoldDB" id="A0A8E2F4Y5"/>